<feature type="transmembrane region" description="Helical" evidence="1">
    <location>
        <begin position="55"/>
        <end position="77"/>
    </location>
</feature>
<accession>A0AAE4B0V2</accession>
<gene>
    <name evidence="2" type="ORF">J2S42_006601</name>
</gene>
<dbReference type="RefSeq" id="WP_307245526.1">
    <property type="nucleotide sequence ID" value="NZ_JAUSUZ010000001.1"/>
</dbReference>
<keyword evidence="1" id="KW-0472">Membrane</keyword>
<dbReference type="AlphaFoldDB" id="A0AAE4B0V2"/>
<keyword evidence="3" id="KW-1185">Reference proteome</keyword>
<dbReference type="Proteomes" id="UP001240236">
    <property type="component" value="Unassembled WGS sequence"/>
</dbReference>
<feature type="transmembrane region" description="Helical" evidence="1">
    <location>
        <begin position="108"/>
        <end position="127"/>
    </location>
</feature>
<evidence type="ECO:0000313" key="3">
    <source>
        <dbReference type="Proteomes" id="UP001240236"/>
    </source>
</evidence>
<proteinExistence type="predicted"/>
<organism evidence="2 3">
    <name type="scientific">Catenuloplanes indicus</name>
    <dbReference type="NCBI Taxonomy" id="137267"/>
    <lineage>
        <taxon>Bacteria</taxon>
        <taxon>Bacillati</taxon>
        <taxon>Actinomycetota</taxon>
        <taxon>Actinomycetes</taxon>
        <taxon>Micromonosporales</taxon>
        <taxon>Micromonosporaceae</taxon>
        <taxon>Catenuloplanes</taxon>
    </lineage>
</organism>
<dbReference type="EMBL" id="JAUSUZ010000001">
    <property type="protein sequence ID" value="MDQ0369932.1"/>
    <property type="molecule type" value="Genomic_DNA"/>
</dbReference>
<sequence length="136" mass="14331">MSDIQHSPVPPRTRPRQVKLVSVMLAVLGALGLVVSVALIALLGEEAGRGSDVPAWSYALLIAQLVISAVQIVTGILIWRGVAWARTAAAAICGLNVLGGVINILTGAALQSILGIVINIALIRLLFHDDVNDWLR</sequence>
<feature type="transmembrane region" description="Helical" evidence="1">
    <location>
        <begin position="20"/>
        <end position="43"/>
    </location>
</feature>
<evidence type="ECO:0000256" key="1">
    <source>
        <dbReference type="SAM" id="Phobius"/>
    </source>
</evidence>
<comment type="caution">
    <text evidence="2">The sequence shown here is derived from an EMBL/GenBank/DDBJ whole genome shotgun (WGS) entry which is preliminary data.</text>
</comment>
<name>A0AAE4B0V2_9ACTN</name>
<reference evidence="2 3" key="1">
    <citation type="submission" date="2023-07" db="EMBL/GenBank/DDBJ databases">
        <title>Sequencing the genomes of 1000 actinobacteria strains.</title>
        <authorList>
            <person name="Klenk H.-P."/>
        </authorList>
    </citation>
    <scope>NUCLEOTIDE SEQUENCE [LARGE SCALE GENOMIC DNA]</scope>
    <source>
        <strain evidence="2 3">DSM 44709</strain>
    </source>
</reference>
<protein>
    <submittedName>
        <fullName evidence="2">Uncharacterized membrane protein (DUF2068 family)</fullName>
    </submittedName>
</protein>
<evidence type="ECO:0000313" key="2">
    <source>
        <dbReference type="EMBL" id="MDQ0369932.1"/>
    </source>
</evidence>
<keyword evidence="1" id="KW-1133">Transmembrane helix</keyword>
<keyword evidence="1" id="KW-0812">Transmembrane</keyword>